<dbReference type="Pfam" id="PF13581">
    <property type="entry name" value="HATPase_c_2"/>
    <property type="match status" value="1"/>
</dbReference>
<dbReference type="RefSeq" id="WP_015801303.1">
    <property type="nucleotide sequence ID" value="NZ_CP023445.1"/>
</dbReference>
<dbReference type="EMBL" id="CP023445">
    <property type="protein sequence ID" value="ATE54019.1"/>
    <property type="molecule type" value="Genomic_DNA"/>
</dbReference>
<keyword evidence="1" id="KW-0418">Kinase</keyword>
<keyword evidence="1" id="KW-0808">Transferase</keyword>
<proteinExistence type="predicted"/>
<protein>
    <submittedName>
        <fullName evidence="3">ATP-binding protein</fullName>
    </submittedName>
</protein>
<evidence type="ECO:0000259" key="2">
    <source>
        <dbReference type="Pfam" id="PF13581"/>
    </source>
</evidence>
<organism evidence="3 4">
    <name type="scientific">Actinosynnema pretiosum</name>
    <dbReference type="NCBI Taxonomy" id="42197"/>
    <lineage>
        <taxon>Bacteria</taxon>
        <taxon>Bacillati</taxon>
        <taxon>Actinomycetota</taxon>
        <taxon>Actinomycetes</taxon>
        <taxon>Pseudonocardiales</taxon>
        <taxon>Pseudonocardiaceae</taxon>
        <taxon>Actinosynnema</taxon>
    </lineage>
</organism>
<keyword evidence="1" id="KW-0723">Serine/threonine-protein kinase</keyword>
<dbReference type="PANTHER" id="PTHR35526">
    <property type="entry name" value="ANTI-SIGMA-F FACTOR RSBW-RELATED"/>
    <property type="match status" value="1"/>
</dbReference>
<dbReference type="GO" id="GO:0005524">
    <property type="term" value="F:ATP binding"/>
    <property type="evidence" value="ECO:0007669"/>
    <property type="project" value="UniProtKB-KW"/>
</dbReference>
<keyword evidence="4" id="KW-1185">Reference proteome</keyword>
<keyword evidence="3" id="KW-0067">ATP-binding</keyword>
<evidence type="ECO:0000313" key="4">
    <source>
        <dbReference type="Proteomes" id="UP000218505"/>
    </source>
</evidence>
<evidence type="ECO:0000313" key="3">
    <source>
        <dbReference type="EMBL" id="ATE54019.1"/>
    </source>
</evidence>
<dbReference type="AlphaFoldDB" id="A0A290Z4W4"/>
<dbReference type="InterPro" id="IPR003594">
    <property type="entry name" value="HATPase_dom"/>
</dbReference>
<dbReference type="GO" id="GO:0004674">
    <property type="term" value="F:protein serine/threonine kinase activity"/>
    <property type="evidence" value="ECO:0007669"/>
    <property type="project" value="UniProtKB-KW"/>
</dbReference>
<dbReference type="Gene3D" id="3.30.565.10">
    <property type="entry name" value="Histidine kinase-like ATPase, C-terminal domain"/>
    <property type="match status" value="1"/>
</dbReference>
<feature type="domain" description="Histidine kinase/HSP90-like ATPase" evidence="2">
    <location>
        <begin position="23"/>
        <end position="126"/>
    </location>
</feature>
<keyword evidence="3" id="KW-0547">Nucleotide-binding</keyword>
<dbReference type="InterPro" id="IPR036890">
    <property type="entry name" value="HATPase_C_sf"/>
</dbReference>
<gene>
    <name evidence="3" type="ORF">CNX65_12545</name>
</gene>
<reference evidence="3" key="1">
    <citation type="submission" date="2017-09" db="EMBL/GenBank/DDBJ databases">
        <title>Complete Genome Sequence of ansamitocin-producing Bacterium Actinosynnema pretiosum X47.</title>
        <authorList>
            <person name="Cao G."/>
            <person name="Zong G."/>
            <person name="Zhong C."/>
            <person name="Fu J."/>
        </authorList>
    </citation>
    <scope>NUCLEOTIDE SEQUENCE [LARGE SCALE GENOMIC DNA]</scope>
    <source>
        <strain evidence="3">X47</strain>
    </source>
</reference>
<name>A0A290Z4W4_9PSEU</name>
<dbReference type="CDD" id="cd16936">
    <property type="entry name" value="HATPase_RsbW-like"/>
    <property type="match status" value="1"/>
</dbReference>
<sequence>MTAAEAPPEEAQVDLALRSVLPLATLRRRLATALADVGDERLDDVLLVGNELVSNAYRHGGSPRPVRLERHGDRVRIEVDDASPHRLPVLSPPGTSTTKSGFGLVVVARLSEQWGVDQYNDHKTVWAELATA</sequence>
<dbReference type="InterPro" id="IPR050267">
    <property type="entry name" value="Anti-sigma-factor_SerPK"/>
</dbReference>
<dbReference type="Proteomes" id="UP000218505">
    <property type="component" value="Chromosome"/>
</dbReference>
<accession>A0A290Z4W4</accession>
<dbReference type="KEGG" id="apre:CNX65_12545"/>
<evidence type="ECO:0000256" key="1">
    <source>
        <dbReference type="ARBA" id="ARBA00022527"/>
    </source>
</evidence>
<dbReference type="PANTHER" id="PTHR35526:SF3">
    <property type="entry name" value="ANTI-SIGMA-F FACTOR RSBW"/>
    <property type="match status" value="1"/>
</dbReference>
<dbReference type="SUPFAM" id="SSF55874">
    <property type="entry name" value="ATPase domain of HSP90 chaperone/DNA topoisomerase II/histidine kinase"/>
    <property type="match status" value="1"/>
</dbReference>